<keyword evidence="4" id="KW-1185">Reference proteome</keyword>
<dbReference type="Proteomes" id="UP000251213">
    <property type="component" value="Unassembled WGS sequence"/>
</dbReference>
<evidence type="ECO:0000313" key="4">
    <source>
        <dbReference type="Proteomes" id="UP000251213"/>
    </source>
</evidence>
<reference evidence="3 4" key="1">
    <citation type="submission" date="2018-06" db="EMBL/GenBank/DDBJ databases">
        <title>Thermoflavimicrobium daqus sp. nov., a thermophilic microbe isolated from Moutai-flavour Daqu.</title>
        <authorList>
            <person name="Wang X."/>
            <person name="Zhou H."/>
        </authorList>
    </citation>
    <scope>NUCLEOTIDE SEQUENCE [LARGE SCALE GENOMIC DNA]</scope>
    <source>
        <strain evidence="3 4">FBKL4.011</strain>
    </source>
</reference>
<feature type="domain" description="CRISPR type III-associated protein" evidence="2">
    <location>
        <begin position="15"/>
        <end position="186"/>
    </location>
</feature>
<dbReference type="OrthoDB" id="9813956at2"/>
<sequence length="294" mass="34056">MEDLIFSQRGKLFFMKTATRFVTGLGRSHPVENGFAWHPTLGTAYLPGSSIKGVVRNWAQEWTDTPNEIISRIFGSVKKNSGEMAGSIIFFDAIATAPIQLDMEILTPHFSPYYQDKANPPRDWYSPIPIPYLVVAKDQPFLFAIAPRNNDAIGQEDLERVEKWLKEALEWIGAGAKTALGYGRFKQQKAWQEHTHKRKEEQERKRALANLSPIEREMVEDGYDRDPNQFMAALTTKWLNRMEDESTPKAEQMEIAEKLARWYQQYKPKDWKKPKGKNEAKIKRIRVILDRENI</sequence>
<dbReference type="PANTHER" id="PTHR39965">
    <property type="entry name" value="CRISPR SYSTEM CMR SUBUNIT CMR6"/>
    <property type="match status" value="1"/>
</dbReference>
<dbReference type="PANTHER" id="PTHR39965:SF1">
    <property type="entry name" value="CRISPR SYSTEM CMR SUBUNIT CMR6"/>
    <property type="match status" value="1"/>
</dbReference>
<gene>
    <name evidence="3" type="primary">cmr6</name>
    <name evidence="3" type="ORF">DL897_05920</name>
</gene>
<reference evidence="3 4" key="2">
    <citation type="submission" date="2018-06" db="EMBL/GenBank/DDBJ databases">
        <authorList>
            <person name="Zhirakovskaya E."/>
        </authorList>
    </citation>
    <scope>NUCLEOTIDE SEQUENCE [LARGE SCALE GENOMIC DNA]</scope>
    <source>
        <strain evidence="3 4">FBKL4.011</strain>
    </source>
</reference>
<accession>A0A364K6W5</accession>
<evidence type="ECO:0000256" key="1">
    <source>
        <dbReference type="ARBA" id="ARBA00023118"/>
    </source>
</evidence>
<name>A0A364K6W5_9BACL</name>
<dbReference type="AlphaFoldDB" id="A0A364K6W5"/>
<organism evidence="3 4">
    <name type="scientific">Thermoflavimicrobium daqui</name>
    <dbReference type="NCBI Taxonomy" id="2137476"/>
    <lineage>
        <taxon>Bacteria</taxon>
        <taxon>Bacillati</taxon>
        <taxon>Bacillota</taxon>
        <taxon>Bacilli</taxon>
        <taxon>Bacillales</taxon>
        <taxon>Thermoactinomycetaceae</taxon>
        <taxon>Thermoflavimicrobium</taxon>
    </lineage>
</organism>
<dbReference type="Pfam" id="PF03787">
    <property type="entry name" value="RAMPs"/>
    <property type="match status" value="1"/>
</dbReference>
<dbReference type="InterPro" id="IPR010172">
    <property type="entry name" value="CRISPR-assoc_prot_TM1791"/>
</dbReference>
<proteinExistence type="predicted"/>
<dbReference type="GO" id="GO:0051607">
    <property type="term" value="P:defense response to virus"/>
    <property type="evidence" value="ECO:0007669"/>
    <property type="project" value="UniProtKB-KW"/>
</dbReference>
<dbReference type="NCBIfam" id="TIGR01898">
    <property type="entry name" value="cas_TM1791_cmr6"/>
    <property type="match status" value="1"/>
</dbReference>
<keyword evidence="1" id="KW-0051">Antiviral defense</keyword>
<evidence type="ECO:0000313" key="3">
    <source>
        <dbReference type="EMBL" id="RAL26034.1"/>
    </source>
</evidence>
<protein>
    <submittedName>
        <fullName evidence="3">Type III-B CRISPR module RAMP protein Cmr6</fullName>
    </submittedName>
</protein>
<comment type="caution">
    <text evidence="3">The sequence shown here is derived from an EMBL/GenBank/DDBJ whole genome shotgun (WGS) entry which is preliminary data.</text>
</comment>
<dbReference type="InterPro" id="IPR005537">
    <property type="entry name" value="RAMP_III_fam"/>
</dbReference>
<dbReference type="EMBL" id="QJKK01000003">
    <property type="protein sequence ID" value="RAL26034.1"/>
    <property type="molecule type" value="Genomic_DNA"/>
</dbReference>
<evidence type="ECO:0000259" key="2">
    <source>
        <dbReference type="Pfam" id="PF03787"/>
    </source>
</evidence>